<feature type="domain" description="Mannitol dehydrogenase N-terminal" evidence="3">
    <location>
        <begin position="35"/>
        <end position="285"/>
    </location>
</feature>
<evidence type="ECO:0000256" key="2">
    <source>
        <dbReference type="ARBA" id="ARBA00023027"/>
    </source>
</evidence>
<dbReference type="Pfam" id="PF08125">
    <property type="entry name" value="Mannitol_dh_C"/>
    <property type="match status" value="1"/>
</dbReference>
<dbReference type="PANTHER" id="PTHR43362">
    <property type="entry name" value="MANNITOL DEHYDROGENASE DSF1-RELATED"/>
    <property type="match status" value="1"/>
</dbReference>
<dbReference type="SUPFAM" id="SSF51735">
    <property type="entry name" value="NAD(P)-binding Rossmann-fold domains"/>
    <property type="match status" value="1"/>
</dbReference>
<keyword evidence="1" id="KW-0560">Oxidoreductase</keyword>
<evidence type="ECO:0000256" key="1">
    <source>
        <dbReference type="ARBA" id="ARBA00023002"/>
    </source>
</evidence>
<proteinExistence type="predicted"/>
<dbReference type="GO" id="GO:0016616">
    <property type="term" value="F:oxidoreductase activity, acting on the CH-OH group of donors, NAD or NADP as acceptor"/>
    <property type="evidence" value="ECO:0007669"/>
    <property type="project" value="TreeGrafter"/>
</dbReference>
<dbReference type="Pfam" id="PF01232">
    <property type="entry name" value="Mannitol_dh"/>
    <property type="match status" value="1"/>
</dbReference>
<evidence type="ECO:0000259" key="3">
    <source>
        <dbReference type="Pfam" id="PF01232"/>
    </source>
</evidence>
<dbReference type="InterPro" id="IPR050988">
    <property type="entry name" value="Mannitol_DH/Oxidoreductase"/>
</dbReference>
<evidence type="ECO:0000313" key="6">
    <source>
        <dbReference type="Proteomes" id="UP000078316"/>
    </source>
</evidence>
<evidence type="ECO:0008006" key="7">
    <source>
        <dbReference type="Google" id="ProtNLM"/>
    </source>
</evidence>
<gene>
    <name evidence="5" type="ORF">A5481_10510</name>
</gene>
<dbReference type="Gene3D" id="1.10.1040.10">
    <property type="entry name" value="N-(1-d-carboxylethyl)-l-norvaline Dehydrogenase, domain 2"/>
    <property type="match status" value="1"/>
</dbReference>
<dbReference type="OrthoDB" id="271711at2"/>
<dbReference type="Proteomes" id="UP000078316">
    <property type="component" value="Unassembled WGS sequence"/>
</dbReference>
<organism evidence="5 6">
    <name type="scientific">Methylobacterium platani</name>
    <dbReference type="NCBI Taxonomy" id="427683"/>
    <lineage>
        <taxon>Bacteria</taxon>
        <taxon>Pseudomonadati</taxon>
        <taxon>Pseudomonadota</taxon>
        <taxon>Alphaproteobacteria</taxon>
        <taxon>Hyphomicrobiales</taxon>
        <taxon>Methylobacteriaceae</taxon>
        <taxon>Methylobacterium</taxon>
    </lineage>
</organism>
<evidence type="ECO:0000313" key="5">
    <source>
        <dbReference type="EMBL" id="OAS25332.1"/>
    </source>
</evidence>
<dbReference type="InterPro" id="IPR013328">
    <property type="entry name" value="6PGD_dom2"/>
</dbReference>
<dbReference type="AlphaFoldDB" id="A0A179SD26"/>
<dbReference type="PRINTS" id="PR00084">
    <property type="entry name" value="MTLDHDRGNASE"/>
</dbReference>
<dbReference type="InterPro" id="IPR013131">
    <property type="entry name" value="Mannitol_DH_N"/>
</dbReference>
<dbReference type="GO" id="GO:0019594">
    <property type="term" value="P:mannitol metabolic process"/>
    <property type="evidence" value="ECO:0007669"/>
    <property type="project" value="InterPro"/>
</dbReference>
<sequence length="496" mass="53363">MSTDRAPVPLSRATLASLAPSVRVPGYDVAQVRAGIVHLGLGGFHRAHMARYTHDLMERDPEALAFGILGVGLMPGDRRMIDALAPQDALYTLVEREGADEAVTVIGSLAGVAFAGETTAAVLDAIDDPAIRIVSLTVTENGYCLDPATKRLDPDHTLIRADLAEPGRPRSAVGVLVEALRRRRDAGRAPFTPLTCDNIQHNGDVLRDAVVALARLRDPDLAAWIAAEVVFPSTMVDRITPVTAPADVAALARNHGLADGWPVFSETFTQWVIEDRFPAGRPAWERVGAQFVEDVAPYEFMKLRLLNGSHLAVSGLGRLAGTVTIDEAMADSRIAAVMTALMDRETGPTVPPVPGIDLAAYKRTLVARFANPAIRDTVDRVNTDAPLNVLVDPIRGRLEQGGSVEFLALALAAWLRRVRGEDERGAAIEIRHPMAALLREKAIAGGPDPRPLLGIRALFGELGDDPRLVEPVSEWLGMLYRQGIQATLDEAARRAA</sequence>
<accession>A0A179SD26</accession>
<keyword evidence="2" id="KW-0520">NAD</keyword>
<dbReference type="STRING" id="427683.A5481_10510"/>
<reference evidence="5 6" key="1">
    <citation type="submission" date="2016-04" db="EMBL/GenBank/DDBJ databases">
        <authorList>
            <person name="Evans L.H."/>
            <person name="Alamgir A."/>
            <person name="Owens N."/>
            <person name="Weber N.D."/>
            <person name="Virtaneva K."/>
            <person name="Barbian K."/>
            <person name="Babar A."/>
            <person name="Rosenke K."/>
        </authorList>
    </citation>
    <scope>NUCLEOTIDE SEQUENCE [LARGE SCALE GENOMIC DNA]</scope>
    <source>
        <strain evidence="5 6">PMB02</strain>
    </source>
</reference>
<dbReference type="InterPro" id="IPR023027">
    <property type="entry name" value="Mannitol_DH_CS"/>
</dbReference>
<dbReference type="InterPro" id="IPR013118">
    <property type="entry name" value="Mannitol_DH_C"/>
</dbReference>
<dbReference type="EMBL" id="LWHQ01000017">
    <property type="protein sequence ID" value="OAS25332.1"/>
    <property type="molecule type" value="Genomic_DNA"/>
</dbReference>
<name>A0A179SD26_9HYPH</name>
<dbReference type="InterPro" id="IPR008927">
    <property type="entry name" value="6-PGluconate_DH-like_C_sf"/>
</dbReference>
<dbReference type="SUPFAM" id="SSF48179">
    <property type="entry name" value="6-phosphogluconate dehydrogenase C-terminal domain-like"/>
    <property type="match status" value="1"/>
</dbReference>
<dbReference type="Gene3D" id="3.40.50.720">
    <property type="entry name" value="NAD(P)-binding Rossmann-like Domain"/>
    <property type="match status" value="1"/>
</dbReference>
<dbReference type="InterPro" id="IPR000669">
    <property type="entry name" value="Mannitol_DH"/>
</dbReference>
<comment type="caution">
    <text evidence="5">The sequence shown here is derived from an EMBL/GenBank/DDBJ whole genome shotgun (WGS) entry which is preliminary data.</text>
</comment>
<protein>
    <recommendedName>
        <fullName evidence="7">Mannitol dehydrogenase</fullName>
    </recommendedName>
</protein>
<dbReference type="PROSITE" id="PS00974">
    <property type="entry name" value="MANNITOL_DHGENASE"/>
    <property type="match status" value="1"/>
</dbReference>
<dbReference type="InterPro" id="IPR036291">
    <property type="entry name" value="NAD(P)-bd_dom_sf"/>
</dbReference>
<dbReference type="RefSeq" id="WP_048431712.1">
    <property type="nucleotide sequence ID" value="NZ_LWHQ01000017.1"/>
</dbReference>
<dbReference type="PANTHER" id="PTHR43362:SF1">
    <property type="entry name" value="MANNITOL DEHYDROGENASE 2-RELATED"/>
    <property type="match status" value="1"/>
</dbReference>
<evidence type="ECO:0000259" key="4">
    <source>
        <dbReference type="Pfam" id="PF08125"/>
    </source>
</evidence>
<feature type="domain" description="Mannitol dehydrogenase C-terminal" evidence="4">
    <location>
        <begin position="294"/>
        <end position="474"/>
    </location>
</feature>